<evidence type="ECO:0000256" key="5">
    <source>
        <dbReference type="ARBA" id="ARBA00022618"/>
    </source>
</evidence>
<keyword evidence="6" id="KW-0159">Chromosome partition</keyword>
<name>A0A926DD26_9FIRM</name>
<dbReference type="GO" id="GO:0006310">
    <property type="term" value="P:DNA recombination"/>
    <property type="evidence" value="ECO:0007669"/>
    <property type="project" value="UniProtKB-KW"/>
</dbReference>
<comment type="caution">
    <text evidence="15">The sequence shown here is derived from an EMBL/GenBank/DDBJ whole genome shotgun (WGS) entry which is preliminary data.</text>
</comment>
<dbReference type="EMBL" id="JACRSP010000001">
    <property type="protein sequence ID" value="MBC8535584.1"/>
    <property type="molecule type" value="Genomic_DNA"/>
</dbReference>
<dbReference type="Pfam" id="PF00589">
    <property type="entry name" value="Phage_integrase"/>
    <property type="match status" value="1"/>
</dbReference>
<dbReference type="Gene3D" id="1.10.443.10">
    <property type="entry name" value="Intergrase catalytic core"/>
    <property type="match status" value="1"/>
</dbReference>
<dbReference type="PROSITE" id="PS51900">
    <property type="entry name" value="CB"/>
    <property type="match status" value="1"/>
</dbReference>
<dbReference type="InterPro" id="IPR013762">
    <property type="entry name" value="Integrase-like_cat_sf"/>
</dbReference>
<dbReference type="PANTHER" id="PTHR30349:SF77">
    <property type="entry name" value="TYROSINE RECOMBINASE XERC"/>
    <property type="match status" value="1"/>
</dbReference>
<gene>
    <name evidence="15" type="ORF">H8695_02615</name>
</gene>
<dbReference type="Proteomes" id="UP000620366">
    <property type="component" value="Unassembled WGS sequence"/>
</dbReference>
<comment type="subcellular location">
    <subcellularLocation>
        <location evidence="2">Cytoplasm</location>
    </subcellularLocation>
</comment>
<dbReference type="InterPro" id="IPR050090">
    <property type="entry name" value="Tyrosine_recombinase_XerCD"/>
</dbReference>
<evidence type="ECO:0000256" key="4">
    <source>
        <dbReference type="ARBA" id="ARBA00022490"/>
    </source>
</evidence>
<keyword evidence="7" id="KW-0229">DNA integration</keyword>
<dbReference type="GO" id="GO:0005737">
    <property type="term" value="C:cytoplasm"/>
    <property type="evidence" value="ECO:0007669"/>
    <property type="project" value="UniProtKB-SubCell"/>
</dbReference>
<dbReference type="InterPro" id="IPR011010">
    <property type="entry name" value="DNA_brk_join_enz"/>
</dbReference>
<evidence type="ECO:0000256" key="2">
    <source>
        <dbReference type="ARBA" id="ARBA00004496"/>
    </source>
</evidence>
<dbReference type="PROSITE" id="PS51898">
    <property type="entry name" value="TYR_RECOMBINASE"/>
    <property type="match status" value="1"/>
</dbReference>
<protein>
    <submittedName>
        <fullName evidence="15">Tyrosine recombinase XerC</fullName>
    </submittedName>
</protein>
<keyword evidence="5" id="KW-0132">Cell division</keyword>
<evidence type="ECO:0000313" key="15">
    <source>
        <dbReference type="EMBL" id="MBC8535584.1"/>
    </source>
</evidence>
<evidence type="ECO:0000256" key="6">
    <source>
        <dbReference type="ARBA" id="ARBA00022829"/>
    </source>
</evidence>
<dbReference type="RefSeq" id="WP_249299311.1">
    <property type="nucleotide sequence ID" value="NZ_JACRSP010000001.1"/>
</dbReference>
<keyword evidence="9" id="KW-0233">DNA recombination</keyword>
<evidence type="ECO:0000259" key="13">
    <source>
        <dbReference type="PROSITE" id="PS51898"/>
    </source>
</evidence>
<feature type="compositionally biased region" description="Basic and acidic residues" evidence="12">
    <location>
        <begin position="327"/>
        <end position="337"/>
    </location>
</feature>
<comment type="function">
    <text evidence="1">Site-specific tyrosine recombinase, which acts by catalyzing the cutting and rejoining of the recombining DNA molecules.</text>
</comment>
<evidence type="ECO:0000256" key="12">
    <source>
        <dbReference type="SAM" id="MobiDB-lite"/>
    </source>
</evidence>
<keyword evidence="8 11" id="KW-0238">DNA-binding</keyword>
<keyword evidence="10" id="KW-0131">Cell cycle</keyword>
<feature type="domain" description="Core-binding (CB)" evidence="14">
    <location>
        <begin position="3"/>
        <end position="107"/>
    </location>
</feature>
<organism evidence="15 16">
    <name type="scientific">Feifania hominis</name>
    <dbReference type="NCBI Taxonomy" id="2763660"/>
    <lineage>
        <taxon>Bacteria</taxon>
        <taxon>Bacillati</taxon>
        <taxon>Bacillota</taxon>
        <taxon>Clostridia</taxon>
        <taxon>Eubacteriales</taxon>
        <taxon>Feifaniaceae</taxon>
        <taxon>Feifania</taxon>
    </lineage>
</organism>
<feature type="domain" description="Tyr recombinase" evidence="13">
    <location>
        <begin position="129"/>
        <end position="310"/>
    </location>
</feature>
<dbReference type="InterPro" id="IPR010998">
    <property type="entry name" value="Integrase_recombinase_N"/>
</dbReference>
<evidence type="ECO:0000256" key="3">
    <source>
        <dbReference type="ARBA" id="ARBA00008857"/>
    </source>
</evidence>
<evidence type="ECO:0000256" key="9">
    <source>
        <dbReference type="ARBA" id="ARBA00023172"/>
    </source>
</evidence>
<comment type="similarity">
    <text evidence="3">Belongs to the 'phage' integrase family.</text>
</comment>
<evidence type="ECO:0000256" key="7">
    <source>
        <dbReference type="ARBA" id="ARBA00022908"/>
    </source>
</evidence>
<evidence type="ECO:0000256" key="11">
    <source>
        <dbReference type="PROSITE-ProRule" id="PRU01248"/>
    </source>
</evidence>
<dbReference type="GO" id="GO:0015074">
    <property type="term" value="P:DNA integration"/>
    <property type="evidence" value="ECO:0007669"/>
    <property type="project" value="UniProtKB-KW"/>
</dbReference>
<dbReference type="Gene3D" id="1.10.150.130">
    <property type="match status" value="1"/>
</dbReference>
<dbReference type="InterPro" id="IPR004107">
    <property type="entry name" value="Integrase_SAM-like_N"/>
</dbReference>
<sequence>MYSDLPVIVRDFLVYLETIRGKSEKTVSEYALDLRMFFRFMKLERAAAPDLPFEEIPVSDIDRDFIAGITLSDIYAFLSYLAKERGDAAATRARKVACLRSFFKYLTTKANLIDHNPTETLDSPHLRASLPVYLSLEESLQLLSVIDGPDRERDFAIITLFLNCGMRLSELVAINLTDIKENTVRVIGKGNKERTIYLNAACLSAIEDYLAVRPHDAVKAADKNALFLSNRRQRISTKTVQYLVKKYISLAGLEGKKYSTHKLRHTAATLMFRNGGVDVRTLQEILGHAQLTTTQIYTHVSDEQMRRASEKNPLASVTKKRLSHSAKRSDDTESHQK</sequence>
<proteinExistence type="inferred from homology"/>
<reference evidence="15" key="1">
    <citation type="submission" date="2020-08" db="EMBL/GenBank/DDBJ databases">
        <title>Genome public.</title>
        <authorList>
            <person name="Liu C."/>
            <person name="Sun Q."/>
        </authorList>
    </citation>
    <scope>NUCLEOTIDE SEQUENCE</scope>
    <source>
        <strain evidence="15">BX7</strain>
    </source>
</reference>
<dbReference type="InterPro" id="IPR044068">
    <property type="entry name" value="CB"/>
</dbReference>
<dbReference type="InterPro" id="IPR002104">
    <property type="entry name" value="Integrase_catalytic"/>
</dbReference>
<dbReference type="PANTHER" id="PTHR30349">
    <property type="entry name" value="PHAGE INTEGRASE-RELATED"/>
    <property type="match status" value="1"/>
</dbReference>
<dbReference type="SUPFAM" id="SSF56349">
    <property type="entry name" value="DNA breaking-rejoining enzymes"/>
    <property type="match status" value="1"/>
</dbReference>
<evidence type="ECO:0000313" key="16">
    <source>
        <dbReference type="Proteomes" id="UP000620366"/>
    </source>
</evidence>
<dbReference type="GO" id="GO:0051301">
    <property type="term" value="P:cell division"/>
    <property type="evidence" value="ECO:0007669"/>
    <property type="project" value="UniProtKB-KW"/>
</dbReference>
<keyword evidence="16" id="KW-1185">Reference proteome</keyword>
<dbReference type="GO" id="GO:0007059">
    <property type="term" value="P:chromosome segregation"/>
    <property type="evidence" value="ECO:0007669"/>
    <property type="project" value="UniProtKB-KW"/>
</dbReference>
<evidence type="ECO:0000256" key="10">
    <source>
        <dbReference type="ARBA" id="ARBA00023306"/>
    </source>
</evidence>
<feature type="region of interest" description="Disordered" evidence="12">
    <location>
        <begin position="302"/>
        <end position="337"/>
    </location>
</feature>
<evidence type="ECO:0000259" key="14">
    <source>
        <dbReference type="PROSITE" id="PS51900"/>
    </source>
</evidence>
<dbReference type="AlphaFoldDB" id="A0A926DD26"/>
<evidence type="ECO:0000256" key="8">
    <source>
        <dbReference type="ARBA" id="ARBA00023125"/>
    </source>
</evidence>
<evidence type="ECO:0000256" key="1">
    <source>
        <dbReference type="ARBA" id="ARBA00003283"/>
    </source>
</evidence>
<dbReference type="Pfam" id="PF02899">
    <property type="entry name" value="Phage_int_SAM_1"/>
    <property type="match status" value="1"/>
</dbReference>
<accession>A0A926DD26</accession>
<keyword evidence="4" id="KW-0963">Cytoplasm</keyword>
<dbReference type="GO" id="GO:0003677">
    <property type="term" value="F:DNA binding"/>
    <property type="evidence" value="ECO:0007669"/>
    <property type="project" value="UniProtKB-UniRule"/>
</dbReference>